<comment type="similarity">
    <text evidence="1">Belongs to the bactofilin family.</text>
</comment>
<reference evidence="2 3" key="1">
    <citation type="submission" date="2017-09" db="EMBL/GenBank/DDBJ databases">
        <title>Bloom of a denitrifying methanotroph, Candidatus Methylomirabilis limnetica, in a deep stratified lake.</title>
        <authorList>
            <person name="Graf J.S."/>
            <person name="Marchant H.K."/>
            <person name="Tienken D."/>
            <person name="Hach P.F."/>
            <person name="Brand A."/>
            <person name="Schubert C.J."/>
            <person name="Kuypers M.M."/>
            <person name="Milucka J."/>
        </authorList>
    </citation>
    <scope>NUCLEOTIDE SEQUENCE [LARGE SCALE GENOMIC DNA]</scope>
    <source>
        <strain evidence="2 3">Zug</strain>
    </source>
</reference>
<evidence type="ECO:0000313" key="2">
    <source>
        <dbReference type="EMBL" id="PTL36922.1"/>
    </source>
</evidence>
<dbReference type="RefSeq" id="WP_107561084.1">
    <property type="nucleotide sequence ID" value="NZ_NVQC01000009.1"/>
</dbReference>
<accession>A0A2T4U0N6</accession>
<dbReference type="Pfam" id="PF04519">
    <property type="entry name" value="Bactofilin"/>
    <property type="match status" value="1"/>
</dbReference>
<evidence type="ECO:0000256" key="1">
    <source>
        <dbReference type="ARBA" id="ARBA00044755"/>
    </source>
</evidence>
<dbReference type="Proteomes" id="UP000241436">
    <property type="component" value="Unassembled WGS sequence"/>
</dbReference>
<keyword evidence="3" id="KW-1185">Reference proteome</keyword>
<dbReference type="OrthoDB" id="9789407at2"/>
<evidence type="ECO:0008006" key="4">
    <source>
        <dbReference type="Google" id="ProtNLM"/>
    </source>
</evidence>
<dbReference type="PANTHER" id="PTHR35024:SF4">
    <property type="entry name" value="POLYMER-FORMING CYTOSKELETAL PROTEIN"/>
    <property type="match status" value="1"/>
</dbReference>
<dbReference type="AlphaFoldDB" id="A0A2T4U0N6"/>
<dbReference type="EMBL" id="NVQC01000009">
    <property type="protein sequence ID" value="PTL36922.1"/>
    <property type="molecule type" value="Genomic_DNA"/>
</dbReference>
<organism evidence="2 3">
    <name type="scientific">Candidatus Methylomirabilis limnetica</name>
    <dbReference type="NCBI Taxonomy" id="2033718"/>
    <lineage>
        <taxon>Bacteria</taxon>
        <taxon>Candidatus Methylomirabilota</taxon>
        <taxon>Candidatus Methylomirabilia</taxon>
        <taxon>Candidatus Methylomirabilales</taxon>
        <taxon>Candidatus Methylomirabilaceae</taxon>
        <taxon>Candidatus Methylomirabilis</taxon>
    </lineage>
</organism>
<dbReference type="InterPro" id="IPR007607">
    <property type="entry name" value="BacA/B"/>
</dbReference>
<comment type="caution">
    <text evidence="2">The sequence shown here is derived from an EMBL/GenBank/DDBJ whole genome shotgun (WGS) entry which is preliminary data.</text>
</comment>
<protein>
    <recommendedName>
        <fullName evidence="4">Cell shape determination protein CcmA</fullName>
    </recommendedName>
</protein>
<evidence type="ECO:0000313" key="3">
    <source>
        <dbReference type="Proteomes" id="UP000241436"/>
    </source>
</evidence>
<dbReference type="PANTHER" id="PTHR35024">
    <property type="entry name" value="HYPOTHETICAL CYTOSOLIC PROTEIN"/>
    <property type="match status" value="1"/>
</dbReference>
<reference evidence="3" key="2">
    <citation type="journal article" date="2018" name="Environ. Microbiol.">
        <title>Bloom of a denitrifying methanotroph, 'Candidatus Methylomirabilis limnetica', in a deep stratified lake.</title>
        <authorList>
            <person name="Graf J.S."/>
            <person name="Mayr M.J."/>
            <person name="Marchant H.K."/>
            <person name="Tienken D."/>
            <person name="Hach P.F."/>
            <person name="Brand A."/>
            <person name="Schubert C.J."/>
            <person name="Kuypers M.M."/>
            <person name="Milucka J."/>
        </authorList>
    </citation>
    <scope>NUCLEOTIDE SEQUENCE [LARGE SCALE GENOMIC DNA]</scope>
    <source>
        <strain evidence="3">Zug</strain>
    </source>
</reference>
<name>A0A2T4U0N6_9BACT</name>
<proteinExistence type="inferred from homology"/>
<gene>
    <name evidence="2" type="ORF">CLG94_01225</name>
</gene>
<sequence length="139" mass="14792">MFSKRVKPPQNFGDIRAFLGEGTSFSGTLQFEGTVRLDGRFEGDISGGDLLIIGETATVRADIKVGSLVVGGRLEGNIVARKRVEILSTAQVSGSIKTSSLIVCDGAALNGSCEMRREEAKVVHLNQKRGDEAQGIGLR</sequence>